<dbReference type="InterPro" id="IPR001322">
    <property type="entry name" value="Lamin_tail_dom"/>
</dbReference>
<dbReference type="CDD" id="cd04486">
    <property type="entry name" value="YhcR_OBF_like"/>
    <property type="match status" value="1"/>
</dbReference>
<dbReference type="Gene3D" id="3.60.10.10">
    <property type="entry name" value="Endonuclease/exonuclease/phosphatase"/>
    <property type="match status" value="1"/>
</dbReference>
<protein>
    <submittedName>
        <fullName evidence="4">5'-nucleotidase</fullName>
        <ecNumber evidence="4">3.1.3.5</ecNumber>
    </submittedName>
</protein>
<dbReference type="InterPro" id="IPR036691">
    <property type="entry name" value="Endo/exonu/phosph_ase_sf"/>
</dbReference>
<dbReference type="EMBL" id="JACBZT010000001">
    <property type="protein sequence ID" value="NYJ08946.1"/>
    <property type="molecule type" value="Genomic_DNA"/>
</dbReference>
<gene>
    <name evidence="4" type="ORF">GGQ55_005224</name>
</gene>
<keyword evidence="2" id="KW-0732">Signal</keyword>
<dbReference type="InterPro" id="IPR005135">
    <property type="entry name" value="Endo/exonuclease/phosphatase"/>
</dbReference>
<dbReference type="Pfam" id="PF00932">
    <property type="entry name" value="LTD"/>
    <property type="match status" value="1"/>
</dbReference>
<name>A0A853CNC1_9ACTN</name>
<dbReference type="InterPro" id="IPR013783">
    <property type="entry name" value="Ig-like_fold"/>
</dbReference>
<dbReference type="NCBIfam" id="NF033681">
    <property type="entry name" value="ExeM_NucH_DNase"/>
    <property type="match status" value="1"/>
</dbReference>
<feature type="chain" id="PRO_5032961807" evidence="2">
    <location>
        <begin position="23"/>
        <end position="870"/>
    </location>
</feature>
<dbReference type="InterPro" id="IPR036415">
    <property type="entry name" value="Lamin_tail_dom_sf"/>
</dbReference>
<keyword evidence="4" id="KW-0378">Hydrolase</keyword>
<dbReference type="SUPFAM" id="SSF74853">
    <property type="entry name" value="Lamin A/C globular tail domain"/>
    <property type="match status" value="1"/>
</dbReference>
<dbReference type="CDD" id="cd10283">
    <property type="entry name" value="MnuA_DNase1-like"/>
    <property type="match status" value="1"/>
</dbReference>
<dbReference type="InterPro" id="IPR047971">
    <property type="entry name" value="ExeM-like"/>
</dbReference>
<dbReference type="Gene3D" id="2.60.40.10">
    <property type="entry name" value="Immunoglobulins"/>
    <property type="match status" value="1"/>
</dbReference>
<proteinExistence type="predicted"/>
<evidence type="ECO:0000313" key="5">
    <source>
        <dbReference type="Proteomes" id="UP000541969"/>
    </source>
</evidence>
<reference evidence="4 5" key="1">
    <citation type="submission" date="2020-07" db="EMBL/GenBank/DDBJ databases">
        <title>Sequencing the genomes of 1000 actinobacteria strains.</title>
        <authorList>
            <person name="Klenk H.-P."/>
        </authorList>
    </citation>
    <scope>NUCLEOTIDE SEQUENCE [LARGE SCALE GENOMIC DNA]</scope>
    <source>
        <strain evidence="4 5">DSM 104001</strain>
    </source>
</reference>
<dbReference type="EC" id="3.1.3.5" evidence="4"/>
<evidence type="ECO:0000259" key="3">
    <source>
        <dbReference type="PROSITE" id="PS51841"/>
    </source>
</evidence>
<keyword evidence="5" id="KW-1185">Reference proteome</keyword>
<dbReference type="SUPFAM" id="SSF56219">
    <property type="entry name" value="DNase I-like"/>
    <property type="match status" value="1"/>
</dbReference>
<evidence type="ECO:0000256" key="2">
    <source>
        <dbReference type="SAM" id="SignalP"/>
    </source>
</evidence>
<feature type="compositionally biased region" description="Low complexity" evidence="1">
    <location>
        <begin position="187"/>
        <end position="209"/>
    </location>
</feature>
<dbReference type="RefSeq" id="WP_179721966.1">
    <property type="nucleotide sequence ID" value="NZ_JACBZT010000001.1"/>
</dbReference>
<dbReference type="PANTHER" id="PTHR42834">
    <property type="entry name" value="ENDONUCLEASE/EXONUCLEASE/PHOSPHATASE FAMILY PROTEIN (AFU_ORTHOLOGUE AFUA_3G09210)"/>
    <property type="match status" value="1"/>
</dbReference>
<dbReference type="AlphaFoldDB" id="A0A853CNC1"/>
<feature type="signal peptide" evidence="2">
    <location>
        <begin position="1"/>
        <end position="22"/>
    </location>
</feature>
<organism evidence="4 5">
    <name type="scientific">Petropleomorpha daqingensis</name>
    <dbReference type="NCBI Taxonomy" id="2026353"/>
    <lineage>
        <taxon>Bacteria</taxon>
        <taxon>Bacillati</taxon>
        <taxon>Actinomycetota</taxon>
        <taxon>Actinomycetes</taxon>
        <taxon>Geodermatophilales</taxon>
        <taxon>Geodermatophilaceae</taxon>
        <taxon>Petropleomorpha</taxon>
    </lineage>
</organism>
<dbReference type="PANTHER" id="PTHR42834:SF1">
    <property type="entry name" value="ENDONUCLEASE_EXONUCLEASE_PHOSPHATASE FAMILY PROTEIN (AFU_ORTHOLOGUE AFUA_3G09210)"/>
    <property type="match status" value="1"/>
</dbReference>
<accession>A0A853CNC1</accession>
<dbReference type="GO" id="GO:0005975">
    <property type="term" value="P:carbohydrate metabolic process"/>
    <property type="evidence" value="ECO:0007669"/>
    <property type="project" value="UniProtKB-ARBA"/>
</dbReference>
<feature type="domain" description="LTD" evidence="3">
    <location>
        <begin position="18"/>
        <end position="151"/>
    </location>
</feature>
<dbReference type="GO" id="GO:0008253">
    <property type="term" value="F:5'-nucleotidase activity"/>
    <property type="evidence" value="ECO:0007669"/>
    <property type="project" value="UniProtKB-EC"/>
</dbReference>
<dbReference type="Proteomes" id="UP000541969">
    <property type="component" value="Unassembled WGS sequence"/>
</dbReference>
<evidence type="ECO:0000313" key="4">
    <source>
        <dbReference type="EMBL" id="NYJ08946.1"/>
    </source>
</evidence>
<sequence length="870" mass="89022">MLGLTVGALAAGGLVLAPAASAAPSPDVVISEVYGGGGNAGAPYANDFIELYNPTSAPVSLSGWAVQYASATGTSWSVTSLSGSIPANGHYLVQEAAGANTAAPALPAPDATGTLALSATAGKVALTTDSTKLTDRGLGAASVKDFVGFGTTANAYEGSGPAPAPSNGTSIARTGGDLDQNATDFATGAPGPQNTGTPTPPDGGTDPGPLTCDTTPVSIGSVQGPGATSPVAGSTVTVAGTVVGDLQEGGFGGVFVQDGGDQNTATSDGIFVFGGTLPALVPGDAVVVRGKVTEYNGLTELGSPTAVTCGHPGLPAATTLPLPSSDADREALEGMLVAPAEDLTVTEVYDLNRYGEIQLAQGGRLITPTEEVAPGPEATAQVAANAARSILFDDGSTANVSSNPPFLTVDDPVRVGDTAHLEPVVLSYGFDSWLLEPADGTAEGTTFAATNPRPEAPQAVGGDLRIADFNVLNYFVDFPSEFGDDARGATNAAELAQQQTKIVNALVELDADVITLHEIENSAVLTPDTPYRAVETLIAALENADGHDWDYVRAHEDTDVITNAIIYRTDRVTTVGGPRIPSDAQLAAFSNARTPIAQTFRAGDEVFSVIANHLKSKGSSCGTGNDDPSVGGAGNCNGARVAQATVLRDFAATVAQESGDPDVLLTGDFNSYRYEPPLDVLRDAGFQEVWTPGEYSYVFDGGSGSLDHVFATSSMYPKITGHTIWDINAVESFAYEYDGAESLYAPYPYRASDHNPTVVGLRTQVAASASISNPQPFRGDKVTVTGTGFTPGKSVTATLPAQNNRVVGTAIAGPDGTVTISFTVPVLLPQGSYPVVLTAADGEKATTSFSLYPVLQETWLRLIGWLGGKH</sequence>
<dbReference type="Pfam" id="PF03372">
    <property type="entry name" value="Exo_endo_phos"/>
    <property type="match status" value="1"/>
</dbReference>
<evidence type="ECO:0000256" key="1">
    <source>
        <dbReference type="SAM" id="MobiDB-lite"/>
    </source>
</evidence>
<feature type="region of interest" description="Disordered" evidence="1">
    <location>
        <begin position="156"/>
        <end position="209"/>
    </location>
</feature>
<comment type="caution">
    <text evidence="4">The sequence shown here is derived from an EMBL/GenBank/DDBJ whole genome shotgun (WGS) entry which is preliminary data.</text>
</comment>
<dbReference type="PROSITE" id="PS51841">
    <property type="entry name" value="LTD"/>
    <property type="match status" value="1"/>
</dbReference>